<name>A0A812XCF8_SYMPI</name>
<gene>
    <name evidence="2" type="ORF">SPIL2461_LOCUS20583</name>
</gene>
<evidence type="ECO:0000313" key="3">
    <source>
        <dbReference type="Proteomes" id="UP000649617"/>
    </source>
</evidence>
<dbReference type="Proteomes" id="UP000649617">
    <property type="component" value="Unassembled WGS sequence"/>
</dbReference>
<accession>A0A812XCF8</accession>
<protein>
    <submittedName>
        <fullName evidence="2">Uncharacterized protein</fullName>
    </submittedName>
</protein>
<evidence type="ECO:0000313" key="2">
    <source>
        <dbReference type="EMBL" id="CAE7721695.1"/>
    </source>
</evidence>
<feature type="region of interest" description="Disordered" evidence="1">
    <location>
        <begin position="1"/>
        <end position="31"/>
    </location>
</feature>
<dbReference type="AlphaFoldDB" id="A0A812XCF8"/>
<organism evidence="2 3">
    <name type="scientific">Symbiodinium pilosum</name>
    <name type="common">Dinoflagellate</name>
    <dbReference type="NCBI Taxonomy" id="2952"/>
    <lineage>
        <taxon>Eukaryota</taxon>
        <taxon>Sar</taxon>
        <taxon>Alveolata</taxon>
        <taxon>Dinophyceae</taxon>
        <taxon>Suessiales</taxon>
        <taxon>Symbiodiniaceae</taxon>
        <taxon>Symbiodinium</taxon>
    </lineage>
</organism>
<reference evidence="2" key="1">
    <citation type="submission" date="2021-02" db="EMBL/GenBank/DDBJ databases">
        <authorList>
            <person name="Dougan E. K."/>
            <person name="Rhodes N."/>
            <person name="Thang M."/>
            <person name="Chan C."/>
        </authorList>
    </citation>
    <scope>NUCLEOTIDE SEQUENCE</scope>
</reference>
<comment type="caution">
    <text evidence="2">The sequence shown here is derived from an EMBL/GenBank/DDBJ whole genome shotgun (WGS) entry which is preliminary data.</text>
</comment>
<sequence length="328" mass="35691">SATVGRTAPALTARDSASGSNKEPPSRFSATCDGSADSLQVSFDVRTGQASVNGYSLFSLDLSDGTLIVAPESNLSNIFDELQDKQQRAHIDFACTIWGHYEWQVGEAVVPVKGQITIRVEDDVCWKPVAWGDTLWYRPEESIFDVQSQAQCRTACRRAPNCALYFYYIGNLECAFVAPCGWGAAVGCDPYDEGQGYVIIEKIANCSQGSSCLVFSGTDPVWLYAGVYCPLSLSLNPETGQKTGYVYHKTGLTEEASFYLQPAEAVEGLQGSPCSTGSGPQSLQVVSGTEVYANLSQSNSIRSRWDVYFSYIYCHRLAGRERLRAAAS</sequence>
<dbReference type="OrthoDB" id="416368at2759"/>
<evidence type="ECO:0000256" key="1">
    <source>
        <dbReference type="SAM" id="MobiDB-lite"/>
    </source>
</evidence>
<proteinExistence type="predicted"/>
<dbReference type="EMBL" id="CAJNIZ010045489">
    <property type="protein sequence ID" value="CAE7721695.1"/>
    <property type="molecule type" value="Genomic_DNA"/>
</dbReference>
<feature type="non-terminal residue" evidence="2">
    <location>
        <position position="328"/>
    </location>
</feature>
<keyword evidence="3" id="KW-1185">Reference proteome</keyword>